<keyword evidence="1" id="KW-0732">Signal</keyword>
<accession>A0A510KJJ4</accession>
<evidence type="ECO:0000313" key="3">
    <source>
        <dbReference type="EMBL" id="BBM50215.1"/>
    </source>
</evidence>
<sequence length="113" mass="13132">MKKILFLLSIFLCSFSIVNAAEEISTGYCEGRGKILNKFYDRPFLTISTTYKLCRINGVKYTNIRVDREVRSYNGGNVKLGMREDYPGNRKYCADIDYDKRILNIYQTNAEEC</sequence>
<reference evidence="3 5" key="2">
    <citation type="submission" date="2019-07" db="EMBL/GenBank/DDBJ databases">
        <title>Complete Genome Sequence of Leptotrichia wadei Strain JMUB3934.</title>
        <authorList>
            <person name="Watanabe S."/>
            <person name="Cui L."/>
        </authorList>
    </citation>
    <scope>NUCLEOTIDE SEQUENCE [LARGE SCALE GENOMIC DNA]</scope>
    <source>
        <strain evidence="3 5">JMUB3934</strain>
    </source>
</reference>
<protein>
    <submittedName>
        <fullName evidence="3">Uncharacterized protein</fullName>
    </submittedName>
</protein>
<feature type="chain" id="PRO_5036131250" evidence="1">
    <location>
        <begin position="21"/>
        <end position="113"/>
    </location>
</feature>
<evidence type="ECO:0000313" key="5">
    <source>
        <dbReference type="Proteomes" id="UP000321501"/>
    </source>
</evidence>
<evidence type="ECO:0000313" key="2">
    <source>
        <dbReference type="EMBL" id="BBM47928.1"/>
    </source>
</evidence>
<dbReference type="Proteomes" id="UP000321501">
    <property type="component" value="Chromosome"/>
</dbReference>
<organism evidence="3 5">
    <name type="scientific">Leptotrichia wadei</name>
    <dbReference type="NCBI Taxonomy" id="157687"/>
    <lineage>
        <taxon>Bacteria</taxon>
        <taxon>Fusobacteriati</taxon>
        <taxon>Fusobacteriota</taxon>
        <taxon>Fusobacteriia</taxon>
        <taxon>Fusobacteriales</taxon>
        <taxon>Leptotrichiaceae</taxon>
        <taxon>Leptotrichia</taxon>
    </lineage>
</organism>
<proteinExistence type="predicted"/>
<dbReference type="RefSeq" id="WP_146961178.1">
    <property type="nucleotide sequence ID" value="NZ_AP019834.1"/>
</dbReference>
<name>A0A510KJJ4_9FUSO</name>
<evidence type="ECO:0000313" key="4">
    <source>
        <dbReference type="Proteomes" id="UP000321397"/>
    </source>
</evidence>
<gene>
    <name evidence="2" type="ORF">JMUB3933_1429</name>
    <name evidence="3" type="ORF">JMUB3934_1512</name>
</gene>
<dbReference type="EMBL" id="AP019835">
    <property type="protein sequence ID" value="BBM50215.1"/>
    <property type="molecule type" value="Genomic_DNA"/>
</dbReference>
<dbReference type="AlphaFoldDB" id="A0A510KJJ4"/>
<reference evidence="2 4" key="1">
    <citation type="submission" date="2019-07" db="EMBL/GenBank/DDBJ databases">
        <title>Complete Genome Sequence of Leptotrichia wadei Strain JMUB3933.</title>
        <authorList>
            <person name="Watanabe S."/>
            <person name="Cui L."/>
        </authorList>
    </citation>
    <scope>NUCLEOTIDE SEQUENCE [LARGE SCALE GENOMIC DNA]</scope>
    <source>
        <strain evidence="2 4">JMUB3933</strain>
    </source>
</reference>
<dbReference type="Proteomes" id="UP000321397">
    <property type="component" value="Chromosome"/>
</dbReference>
<evidence type="ECO:0000256" key="1">
    <source>
        <dbReference type="SAM" id="SignalP"/>
    </source>
</evidence>
<dbReference type="EMBL" id="AP019834">
    <property type="protein sequence ID" value="BBM47928.1"/>
    <property type="molecule type" value="Genomic_DNA"/>
</dbReference>
<feature type="signal peptide" evidence="1">
    <location>
        <begin position="1"/>
        <end position="20"/>
    </location>
</feature>